<dbReference type="GO" id="GO:0005886">
    <property type="term" value="C:plasma membrane"/>
    <property type="evidence" value="ECO:0007669"/>
    <property type="project" value="UniProtKB-SubCell"/>
</dbReference>
<dbReference type="InterPro" id="IPR050388">
    <property type="entry name" value="ABC_Ni/Peptide_Import"/>
</dbReference>
<dbReference type="PANTHER" id="PTHR43297">
    <property type="entry name" value="OLIGOPEPTIDE TRANSPORT ATP-BINDING PROTEIN APPD"/>
    <property type="match status" value="1"/>
</dbReference>
<organism evidence="9 10">
    <name type="scientific">Petrotoga sibirica</name>
    <dbReference type="NCBI Taxonomy" id="156202"/>
    <lineage>
        <taxon>Bacteria</taxon>
        <taxon>Thermotogati</taxon>
        <taxon>Thermotogota</taxon>
        <taxon>Thermotogae</taxon>
        <taxon>Petrotogales</taxon>
        <taxon>Petrotogaceae</taxon>
        <taxon>Petrotoga</taxon>
    </lineage>
</organism>
<dbReference type="NCBIfam" id="TIGR01727">
    <property type="entry name" value="oligo_HPY"/>
    <property type="match status" value="1"/>
</dbReference>
<keyword evidence="3" id="KW-0813">Transport</keyword>
<dbReference type="PROSITE" id="PS00211">
    <property type="entry name" value="ABC_TRANSPORTER_1"/>
    <property type="match status" value="1"/>
</dbReference>
<dbReference type="InterPro" id="IPR013563">
    <property type="entry name" value="Oligopep_ABC_C"/>
</dbReference>
<evidence type="ECO:0000256" key="6">
    <source>
        <dbReference type="ARBA" id="ARBA00022840"/>
    </source>
</evidence>
<dbReference type="EMBL" id="SODZ01000008">
    <property type="protein sequence ID" value="TDX14994.1"/>
    <property type="molecule type" value="Genomic_DNA"/>
</dbReference>
<evidence type="ECO:0000256" key="3">
    <source>
        <dbReference type="ARBA" id="ARBA00022448"/>
    </source>
</evidence>
<comment type="subcellular location">
    <subcellularLocation>
        <location evidence="1">Cell membrane</location>
        <topology evidence="1">Peripheral membrane protein</topology>
    </subcellularLocation>
</comment>
<evidence type="ECO:0000313" key="9">
    <source>
        <dbReference type="EMBL" id="TDX14994.1"/>
    </source>
</evidence>
<dbReference type="PROSITE" id="PS50893">
    <property type="entry name" value="ABC_TRANSPORTER_2"/>
    <property type="match status" value="1"/>
</dbReference>
<reference evidence="9 10" key="1">
    <citation type="submission" date="2019-03" db="EMBL/GenBank/DDBJ databases">
        <title>Genomic Encyclopedia of Type Strains, Phase IV (KMG-IV): sequencing the most valuable type-strain genomes for metagenomic binning, comparative biology and taxonomic classification.</title>
        <authorList>
            <person name="Goeker M."/>
        </authorList>
    </citation>
    <scope>NUCLEOTIDE SEQUENCE [LARGE SCALE GENOMIC DNA]</scope>
    <source>
        <strain evidence="9 10">DSM 13575</strain>
    </source>
</reference>
<feature type="domain" description="ABC transporter" evidence="8">
    <location>
        <begin position="7"/>
        <end position="269"/>
    </location>
</feature>
<dbReference type="AlphaFoldDB" id="A0A4R8ERE5"/>
<dbReference type="SMART" id="SM00382">
    <property type="entry name" value="AAA"/>
    <property type="match status" value="1"/>
</dbReference>
<dbReference type="FunFam" id="3.40.50.300:FF:000016">
    <property type="entry name" value="Oligopeptide ABC transporter ATP-binding component"/>
    <property type="match status" value="1"/>
</dbReference>
<gene>
    <name evidence="9" type="ORF">C8D74_10829</name>
</gene>
<evidence type="ECO:0000256" key="7">
    <source>
        <dbReference type="ARBA" id="ARBA00023136"/>
    </source>
</evidence>
<dbReference type="Proteomes" id="UP000294817">
    <property type="component" value="Unassembled WGS sequence"/>
</dbReference>
<dbReference type="Pfam" id="PF08352">
    <property type="entry name" value="oligo_HPY"/>
    <property type="match status" value="1"/>
</dbReference>
<comment type="similarity">
    <text evidence="2">Belongs to the ABC transporter superfamily.</text>
</comment>
<evidence type="ECO:0000313" key="10">
    <source>
        <dbReference type="Proteomes" id="UP000294817"/>
    </source>
</evidence>
<dbReference type="RefSeq" id="WP_166667772.1">
    <property type="nucleotide sequence ID" value="NZ_SODZ01000008.1"/>
</dbReference>
<dbReference type="GO" id="GO:0015833">
    <property type="term" value="P:peptide transport"/>
    <property type="evidence" value="ECO:0007669"/>
    <property type="project" value="InterPro"/>
</dbReference>
<evidence type="ECO:0000256" key="2">
    <source>
        <dbReference type="ARBA" id="ARBA00005417"/>
    </source>
</evidence>
<dbReference type="Pfam" id="PF00005">
    <property type="entry name" value="ABC_tran"/>
    <property type="match status" value="1"/>
</dbReference>
<keyword evidence="10" id="KW-1185">Reference proteome</keyword>
<name>A0A4R8ERE5_9BACT</name>
<dbReference type="Gene3D" id="3.40.50.300">
    <property type="entry name" value="P-loop containing nucleotide triphosphate hydrolases"/>
    <property type="match status" value="1"/>
</dbReference>
<sequence>MVDNIILDVRNMSTHFPVAEGTIKAVNQLSFTLSKNETLGIVGETGSGKSVSMKSVMGMIKSPGYITKESQILFKTNEFRKDGKEEFVDLAKLKQKDFTRIRGKHIGMVFQDPMSSLNPMFTIADQMIETIVFHQNVSIQEARERAIKLLDDVGIANPAERIDDYPFQLSGGQRQRVVIAIGLSCNPEILIADEPTTALDVTIQAQILELMKDLQQEYDMGMIYITHDLSVIAEVADKVIVMYGGAQMEMTDIYTLFEKPKHPYTHALLSCIPRHDIKIDLLNPIKGQPPVMLDSPPLCPFLPRCPYATEKCRKEWPELREIEENHYIRCFNPISDTTPLHYDEVIDKKEAI</sequence>
<dbReference type="CDD" id="cd03257">
    <property type="entry name" value="ABC_NikE_OppD_transporters"/>
    <property type="match status" value="1"/>
</dbReference>
<dbReference type="InterPro" id="IPR027417">
    <property type="entry name" value="P-loop_NTPase"/>
</dbReference>
<dbReference type="InterPro" id="IPR017871">
    <property type="entry name" value="ABC_transporter-like_CS"/>
</dbReference>
<dbReference type="SUPFAM" id="SSF52540">
    <property type="entry name" value="P-loop containing nucleoside triphosphate hydrolases"/>
    <property type="match status" value="1"/>
</dbReference>
<evidence type="ECO:0000256" key="5">
    <source>
        <dbReference type="ARBA" id="ARBA00022741"/>
    </source>
</evidence>
<dbReference type="PANTHER" id="PTHR43297:SF2">
    <property type="entry name" value="DIPEPTIDE TRANSPORT ATP-BINDING PROTEIN DPPD"/>
    <property type="match status" value="1"/>
</dbReference>
<keyword evidence="4" id="KW-1003">Cell membrane</keyword>
<protein>
    <submittedName>
        <fullName evidence="9">Peptide/nickel transport system ATP-binding protein</fullName>
    </submittedName>
</protein>
<evidence type="ECO:0000256" key="1">
    <source>
        <dbReference type="ARBA" id="ARBA00004202"/>
    </source>
</evidence>
<evidence type="ECO:0000259" key="8">
    <source>
        <dbReference type="PROSITE" id="PS50893"/>
    </source>
</evidence>
<keyword evidence="7" id="KW-0472">Membrane</keyword>
<keyword evidence="5" id="KW-0547">Nucleotide-binding</keyword>
<accession>A0A4R8ERE5</accession>
<proteinExistence type="inferred from homology"/>
<keyword evidence="6 9" id="KW-0067">ATP-binding</keyword>
<dbReference type="InterPro" id="IPR003439">
    <property type="entry name" value="ABC_transporter-like_ATP-bd"/>
</dbReference>
<dbReference type="GO" id="GO:0016887">
    <property type="term" value="F:ATP hydrolysis activity"/>
    <property type="evidence" value="ECO:0007669"/>
    <property type="project" value="InterPro"/>
</dbReference>
<dbReference type="GO" id="GO:0005524">
    <property type="term" value="F:ATP binding"/>
    <property type="evidence" value="ECO:0007669"/>
    <property type="project" value="UniProtKB-KW"/>
</dbReference>
<comment type="caution">
    <text evidence="9">The sequence shown here is derived from an EMBL/GenBank/DDBJ whole genome shotgun (WGS) entry which is preliminary data.</text>
</comment>
<evidence type="ECO:0000256" key="4">
    <source>
        <dbReference type="ARBA" id="ARBA00022475"/>
    </source>
</evidence>
<dbReference type="InterPro" id="IPR003593">
    <property type="entry name" value="AAA+_ATPase"/>
</dbReference>